<name>A0A239L175_9BACT</name>
<reference evidence="2 3" key="1">
    <citation type="submission" date="2017-06" db="EMBL/GenBank/DDBJ databases">
        <authorList>
            <person name="Kim H.J."/>
            <person name="Triplett B.A."/>
        </authorList>
    </citation>
    <scope>NUCLEOTIDE SEQUENCE [LARGE SCALE GENOMIC DNA]</scope>
    <source>
        <strain evidence="2 3">DSM 18704</strain>
    </source>
</reference>
<keyword evidence="1" id="KW-0812">Transmembrane</keyword>
<sequence length="128" mass="13959">MRLFYIGWSIVLSLILCGVIAYLPGPNAAHDPVVATQALGVLSLCLAAAALHRPKFAAYAMGAALVVYFGLAAYFQVTIPYDRDRFCRFGLKMGVAILCCLGGALREANIERSRAEQARRMSDIPLMY</sequence>
<dbReference type="Proteomes" id="UP000198356">
    <property type="component" value="Unassembled WGS sequence"/>
</dbReference>
<organism evidence="2 3">
    <name type="scientific">Granulicella rosea</name>
    <dbReference type="NCBI Taxonomy" id="474952"/>
    <lineage>
        <taxon>Bacteria</taxon>
        <taxon>Pseudomonadati</taxon>
        <taxon>Acidobacteriota</taxon>
        <taxon>Terriglobia</taxon>
        <taxon>Terriglobales</taxon>
        <taxon>Acidobacteriaceae</taxon>
        <taxon>Granulicella</taxon>
    </lineage>
</organism>
<keyword evidence="1" id="KW-1133">Transmembrane helix</keyword>
<evidence type="ECO:0000313" key="3">
    <source>
        <dbReference type="Proteomes" id="UP000198356"/>
    </source>
</evidence>
<feature type="transmembrane region" description="Helical" evidence="1">
    <location>
        <begin position="32"/>
        <end position="51"/>
    </location>
</feature>
<accession>A0A239L175</accession>
<keyword evidence="3" id="KW-1185">Reference proteome</keyword>
<dbReference type="EMBL" id="FZOU01000006">
    <property type="protein sequence ID" value="SNT24316.1"/>
    <property type="molecule type" value="Genomic_DNA"/>
</dbReference>
<gene>
    <name evidence="2" type="ORF">SAMN05421770_10639</name>
</gene>
<evidence type="ECO:0000313" key="2">
    <source>
        <dbReference type="EMBL" id="SNT24316.1"/>
    </source>
</evidence>
<keyword evidence="1" id="KW-0472">Membrane</keyword>
<feature type="transmembrane region" description="Helical" evidence="1">
    <location>
        <begin position="6"/>
        <end position="25"/>
    </location>
</feature>
<evidence type="ECO:0000256" key="1">
    <source>
        <dbReference type="SAM" id="Phobius"/>
    </source>
</evidence>
<proteinExistence type="predicted"/>
<dbReference type="AlphaFoldDB" id="A0A239L175"/>
<feature type="transmembrane region" description="Helical" evidence="1">
    <location>
        <begin position="57"/>
        <end position="77"/>
    </location>
</feature>
<feature type="transmembrane region" description="Helical" evidence="1">
    <location>
        <begin position="89"/>
        <end position="105"/>
    </location>
</feature>
<dbReference type="RefSeq" id="WP_142988379.1">
    <property type="nucleotide sequence ID" value="NZ_FZOU01000006.1"/>
</dbReference>
<protein>
    <submittedName>
        <fullName evidence="2">Uncharacterized protein</fullName>
    </submittedName>
</protein>